<dbReference type="GO" id="GO:0030199">
    <property type="term" value="P:collagen fibril organization"/>
    <property type="evidence" value="ECO:0007669"/>
    <property type="project" value="TreeGrafter"/>
</dbReference>
<dbReference type="Gene3D" id="1.25.40.10">
    <property type="entry name" value="Tetratricopeptide repeat domain"/>
    <property type="match status" value="1"/>
</dbReference>
<dbReference type="GO" id="GO:0005783">
    <property type="term" value="C:endoplasmic reticulum"/>
    <property type="evidence" value="ECO:0007669"/>
    <property type="project" value="TreeGrafter"/>
</dbReference>
<dbReference type="InterPro" id="IPR052284">
    <property type="entry name" value="Collagen_mod_leprecan"/>
</dbReference>
<feature type="chain" id="PRO_5012004034" evidence="5">
    <location>
        <begin position="20"/>
        <end position="440"/>
    </location>
</feature>
<evidence type="ECO:0000256" key="3">
    <source>
        <dbReference type="ARBA" id="ARBA00023180"/>
    </source>
</evidence>
<feature type="region of interest" description="Disordered" evidence="4">
    <location>
        <begin position="376"/>
        <end position="440"/>
    </location>
</feature>
<reference evidence="7" key="1">
    <citation type="submission" date="2017-01" db="EMBL/GenBank/DDBJ databases">
        <title>A deep insight into the sialotranscriptome of adult male and female Cluex tarsalis mosquitoes.</title>
        <authorList>
            <person name="Ribeiro J.M."/>
            <person name="Moreira F."/>
            <person name="Bernard K.A."/>
            <person name="Calvo E."/>
        </authorList>
    </citation>
    <scope>NUCLEOTIDE SEQUENCE</scope>
    <source>
        <strain evidence="7">Kern County</strain>
        <tissue evidence="7">Salivary glands</tissue>
    </source>
</reference>
<dbReference type="PANTHER" id="PTHR13986">
    <property type="entry name" value="PROTEIN LYSINE HYDROXYLATION COMPLEX COMPONENT"/>
    <property type="match status" value="1"/>
</dbReference>
<keyword evidence="3" id="KW-0325">Glycoprotein</keyword>
<dbReference type="PANTHER" id="PTHR13986:SF8">
    <property type="entry name" value="PROLYL 3-HYDROXYLASE 1-LIKE PROTEIN"/>
    <property type="match status" value="1"/>
</dbReference>
<proteinExistence type="inferred from homology"/>
<keyword evidence="2 5" id="KW-0732">Signal</keyword>
<dbReference type="AlphaFoldDB" id="A0A1Q3FBM6"/>
<dbReference type="EMBL" id="GFDL01010060">
    <property type="protein sequence ID" value="JAV24985.1"/>
    <property type="molecule type" value="Transcribed_RNA"/>
</dbReference>
<comment type="similarity">
    <text evidence="1">Belongs to the leprecan family.</text>
</comment>
<name>A0A1Q3FBM6_CULTA</name>
<evidence type="ECO:0000259" key="6">
    <source>
        <dbReference type="Pfam" id="PF23557"/>
    </source>
</evidence>
<evidence type="ECO:0000256" key="5">
    <source>
        <dbReference type="SAM" id="SignalP"/>
    </source>
</evidence>
<dbReference type="InterPro" id="IPR056585">
    <property type="entry name" value="Leprecan_dom"/>
</dbReference>
<feature type="domain" description="Leprecan-like alpha-helical" evidence="6">
    <location>
        <begin position="39"/>
        <end position="334"/>
    </location>
</feature>
<accession>A0A1Q3FBM6</accession>
<dbReference type="InterPro" id="IPR011990">
    <property type="entry name" value="TPR-like_helical_dom_sf"/>
</dbReference>
<sequence>MSILCIITTILLIQQSALTGADKDHDEDQTNSSSSFIDFYEKGVQSYLTNEFDDCVYYLEQAVDRYRKYYETTANCRIECDYATRDVKNRGALLHPVNIENLWFYELILRRTLCLTKCRKRNFKSLPFEEDFEGYYMDLFKNRRAYAYLHSCYTKTDQITLAASAALTYMVKHPGDTVMQKNFETSIETPGVNKTEVIDMEEKKFVELFVAGILALNDKNWENVLSFMESSIMQYIFDENQCRAYCEGEFDHGFLPDFISAIGNHFTNALYCKRNCSMEMGMVRGKYYANLFAAHYKYLQIAYYEVKKYEESYRTGLSYLLFDKDNEDMLNNLKIISQEHKGFLEKDAFKVRREAAEYHDRQLYEEKLIGFIKEEFESTSSDTEPNEEEYLNRKPIGEEEIYSENSSDNDNQRESEIEPATIEEGTIYQTPNRGYQHEEF</sequence>
<evidence type="ECO:0000313" key="7">
    <source>
        <dbReference type="EMBL" id="JAV24985.1"/>
    </source>
</evidence>
<dbReference type="GO" id="GO:0005518">
    <property type="term" value="F:collagen binding"/>
    <property type="evidence" value="ECO:0007669"/>
    <property type="project" value="TreeGrafter"/>
</dbReference>
<protein>
    <submittedName>
        <fullName evidence="7">Putative membrane-associated proteoglycan leprecan</fullName>
    </submittedName>
</protein>
<evidence type="ECO:0000256" key="1">
    <source>
        <dbReference type="ARBA" id="ARBA00006487"/>
    </source>
</evidence>
<evidence type="ECO:0000256" key="2">
    <source>
        <dbReference type="ARBA" id="ARBA00022729"/>
    </source>
</evidence>
<feature type="signal peptide" evidence="5">
    <location>
        <begin position="1"/>
        <end position="19"/>
    </location>
</feature>
<dbReference type="Pfam" id="PF23557">
    <property type="entry name" value="TPR_leprecan"/>
    <property type="match status" value="1"/>
</dbReference>
<evidence type="ECO:0000256" key="4">
    <source>
        <dbReference type="SAM" id="MobiDB-lite"/>
    </source>
</evidence>
<organism evidence="7">
    <name type="scientific">Culex tarsalis</name>
    <name type="common">Encephalitis mosquito</name>
    <dbReference type="NCBI Taxonomy" id="7177"/>
    <lineage>
        <taxon>Eukaryota</taxon>
        <taxon>Metazoa</taxon>
        <taxon>Ecdysozoa</taxon>
        <taxon>Arthropoda</taxon>
        <taxon>Hexapoda</taxon>
        <taxon>Insecta</taxon>
        <taxon>Pterygota</taxon>
        <taxon>Neoptera</taxon>
        <taxon>Endopterygota</taxon>
        <taxon>Diptera</taxon>
        <taxon>Nematocera</taxon>
        <taxon>Culicoidea</taxon>
        <taxon>Culicidae</taxon>
        <taxon>Culicinae</taxon>
        <taxon>Culicini</taxon>
        <taxon>Culex</taxon>
        <taxon>Culex</taxon>
    </lineage>
</organism>